<sequence length="849" mass="95915">MPYTPQYPAVPSEGPLECDICFVGEAPGNEEVRDGRPFVGNAGKLFDQCLQVAGIIRSRCHIANVIKEHPPQNRISLFIKFPNKITQPVWESEGYKYYRSMLKSELENCRCNVVVAMGNVPLYALTGLREITKRRGSVYNSTLVPGLKVLACIHPAAANREFLLRYRIIHDMQRAVEESKSPIINLDRYNCNPPMSLIIKPTMSECMSYLHNCSKRDIVAFDIEVMQEEVSCISFSMDPLEAISIPFTHGPHDYFDPDQEIMIWRAIAGILENRNIRKLGQNLSFDSSFLLNRYGIKTGPFEDTMVAHGILYPDFPKGLDFITSMYTKHNYYKDEGKKHMRMGVSSESFWEYNAKDSAICTEVWPKLMDGIRLLGNESVYRSHCDIIPSLVYIQEHGMRLDLPLLHSMSKDVGERIESMKAELARLTGISDPAFANSPKQLSLYFYGKLKQRPLVKGGKTTTDDDAMRRLAMRGIPEAALVRDVKKLVKLKGTYYDVDLENNRLNGSGNPVGTKTGRFSFSKSIFNTGCNIQTLPAPMKRVVVPDTGCIIYNIDLAQAENRIVAYVGPEPKQIEAFESGIDTHSLTAGLIFGIPTDDVSDELGSCTLGTGEHSQRYWGKKGNHSLNYDLSYVTFSLNYDISESQSKVFISSFHAAFPGIRLGYHRMIQEQLRQDRIITNLLGRKRKFLDRWPTGGKGKLFRDAYAQLPQSTVADITKDYGLHYMQDNQATFGKVQLLNTVHDSIVIQIPIAIGWSNHYEVLLALVDNMEVELHWKGTTFTIPVDIEMCLRGYSGKGVDLNLGVAGLHDSYEQLMDTVRVDEGELWIDDQLRSYYEHGYNNGGEYDQGVE</sequence>
<keyword evidence="1" id="KW-0235">DNA replication</keyword>
<gene>
    <name evidence="5" type="ORF">LCGC14_0949790</name>
</gene>
<dbReference type="Gene3D" id="1.10.150.20">
    <property type="entry name" value="5' to 3' exonuclease, C-terminal subdomain"/>
    <property type="match status" value="1"/>
</dbReference>
<dbReference type="AlphaFoldDB" id="A0A0F9NHP3"/>
<dbReference type="PRINTS" id="PR00868">
    <property type="entry name" value="DNAPOLI"/>
</dbReference>
<dbReference type="InterPro" id="IPR005122">
    <property type="entry name" value="Uracil-DNA_glycosylase-like"/>
</dbReference>
<dbReference type="GO" id="GO:0006302">
    <property type="term" value="P:double-strand break repair"/>
    <property type="evidence" value="ECO:0007669"/>
    <property type="project" value="TreeGrafter"/>
</dbReference>
<dbReference type="PANTHER" id="PTHR10133:SF27">
    <property type="entry name" value="DNA POLYMERASE NU"/>
    <property type="match status" value="1"/>
</dbReference>
<dbReference type="GO" id="GO:0008408">
    <property type="term" value="F:3'-5' exonuclease activity"/>
    <property type="evidence" value="ECO:0007669"/>
    <property type="project" value="InterPro"/>
</dbReference>
<evidence type="ECO:0000259" key="2">
    <source>
        <dbReference type="SMART" id="SM00474"/>
    </source>
</evidence>
<dbReference type="InterPro" id="IPR002562">
    <property type="entry name" value="3'-5'_exonuclease_dom"/>
</dbReference>
<evidence type="ECO:0000259" key="3">
    <source>
        <dbReference type="SMART" id="SM00482"/>
    </source>
</evidence>
<dbReference type="InterPro" id="IPR036895">
    <property type="entry name" value="Uracil-DNA_glycosylase-like_sf"/>
</dbReference>
<dbReference type="SMART" id="SM00474">
    <property type="entry name" value="35EXOc"/>
    <property type="match status" value="1"/>
</dbReference>
<dbReference type="InterPro" id="IPR036397">
    <property type="entry name" value="RNaseH_sf"/>
</dbReference>
<evidence type="ECO:0000256" key="1">
    <source>
        <dbReference type="ARBA" id="ARBA00022705"/>
    </source>
</evidence>
<protein>
    <recommendedName>
        <fullName evidence="6">Uracil-DNA glycosylase-like domain-containing protein</fullName>
    </recommendedName>
</protein>
<comment type="caution">
    <text evidence="5">The sequence shown here is derived from an EMBL/GenBank/DDBJ whole genome shotgun (WGS) entry which is preliminary data.</text>
</comment>
<reference evidence="5" key="1">
    <citation type="journal article" date="2015" name="Nature">
        <title>Complex archaea that bridge the gap between prokaryotes and eukaryotes.</title>
        <authorList>
            <person name="Spang A."/>
            <person name="Saw J.H."/>
            <person name="Jorgensen S.L."/>
            <person name="Zaremba-Niedzwiedzka K."/>
            <person name="Martijn J."/>
            <person name="Lind A.E."/>
            <person name="van Eijk R."/>
            <person name="Schleper C."/>
            <person name="Guy L."/>
            <person name="Ettema T.J."/>
        </authorList>
    </citation>
    <scope>NUCLEOTIDE SEQUENCE</scope>
</reference>
<dbReference type="InterPro" id="IPR012337">
    <property type="entry name" value="RNaseH-like_sf"/>
</dbReference>
<dbReference type="GO" id="GO:0006261">
    <property type="term" value="P:DNA-templated DNA replication"/>
    <property type="evidence" value="ECO:0007669"/>
    <property type="project" value="InterPro"/>
</dbReference>
<dbReference type="InterPro" id="IPR001098">
    <property type="entry name" value="DNA-dir_DNA_pol_A_palm_dom"/>
</dbReference>
<dbReference type="InterPro" id="IPR002298">
    <property type="entry name" value="DNA_polymerase_A"/>
</dbReference>
<dbReference type="GO" id="GO:0003677">
    <property type="term" value="F:DNA binding"/>
    <property type="evidence" value="ECO:0007669"/>
    <property type="project" value="InterPro"/>
</dbReference>
<dbReference type="Gene3D" id="3.40.470.10">
    <property type="entry name" value="Uracil-DNA glycosylase-like domain"/>
    <property type="match status" value="1"/>
</dbReference>
<dbReference type="Gene3D" id="3.30.70.370">
    <property type="match status" value="1"/>
</dbReference>
<dbReference type="SMART" id="SM00986">
    <property type="entry name" value="UDG"/>
    <property type="match status" value="1"/>
</dbReference>
<dbReference type="Pfam" id="PF01612">
    <property type="entry name" value="DNA_pol_A_exo1"/>
    <property type="match status" value="1"/>
</dbReference>
<feature type="domain" description="DNA-directed DNA polymerase family A palm" evidence="3">
    <location>
        <begin position="538"/>
        <end position="752"/>
    </location>
</feature>
<dbReference type="PANTHER" id="PTHR10133">
    <property type="entry name" value="DNA POLYMERASE I"/>
    <property type="match status" value="1"/>
</dbReference>
<evidence type="ECO:0000259" key="4">
    <source>
        <dbReference type="SMART" id="SM00986"/>
    </source>
</evidence>
<dbReference type="Gene3D" id="1.20.1060.10">
    <property type="entry name" value="Taq DNA Polymerase, Chain T, domain 4"/>
    <property type="match status" value="1"/>
</dbReference>
<dbReference type="GO" id="GO:0003887">
    <property type="term" value="F:DNA-directed DNA polymerase activity"/>
    <property type="evidence" value="ECO:0007669"/>
    <property type="project" value="InterPro"/>
</dbReference>
<organism evidence="5">
    <name type="scientific">marine sediment metagenome</name>
    <dbReference type="NCBI Taxonomy" id="412755"/>
    <lineage>
        <taxon>unclassified sequences</taxon>
        <taxon>metagenomes</taxon>
        <taxon>ecological metagenomes</taxon>
    </lineage>
</organism>
<dbReference type="CDD" id="cd10030">
    <property type="entry name" value="UDG-F4_TTUDGA_SPO1dp_like"/>
    <property type="match status" value="1"/>
</dbReference>
<dbReference type="Gene3D" id="3.30.420.10">
    <property type="entry name" value="Ribonuclease H-like superfamily/Ribonuclease H"/>
    <property type="match status" value="1"/>
</dbReference>
<dbReference type="SUPFAM" id="SSF53098">
    <property type="entry name" value="Ribonuclease H-like"/>
    <property type="match status" value="1"/>
</dbReference>
<dbReference type="EMBL" id="LAZR01003373">
    <property type="protein sequence ID" value="KKN19035.1"/>
    <property type="molecule type" value="Genomic_DNA"/>
</dbReference>
<dbReference type="SUPFAM" id="SSF56672">
    <property type="entry name" value="DNA/RNA polymerases"/>
    <property type="match status" value="1"/>
</dbReference>
<feature type="domain" description="3'-5' exonuclease" evidence="2">
    <location>
        <begin position="197"/>
        <end position="372"/>
    </location>
</feature>
<name>A0A0F9NHP3_9ZZZZ</name>
<dbReference type="Pfam" id="PF00476">
    <property type="entry name" value="DNA_pol_A"/>
    <property type="match status" value="1"/>
</dbReference>
<dbReference type="Pfam" id="PF03167">
    <property type="entry name" value="UDG"/>
    <property type="match status" value="1"/>
</dbReference>
<evidence type="ECO:0008006" key="6">
    <source>
        <dbReference type="Google" id="ProtNLM"/>
    </source>
</evidence>
<dbReference type="SMART" id="SM00482">
    <property type="entry name" value="POLAc"/>
    <property type="match status" value="1"/>
</dbReference>
<dbReference type="InterPro" id="IPR043502">
    <property type="entry name" value="DNA/RNA_pol_sf"/>
</dbReference>
<proteinExistence type="predicted"/>
<evidence type="ECO:0000313" key="5">
    <source>
        <dbReference type="EMBL" id="KKN19035.1"/>
    </source>
</evidence>
<dbReference type="SUPFAM" id="SSF52141">
    <property type="entry name" value="Uracil-DNA glycosylase-like"/>
    <property type="match status" value="1"/>
</dbReference>
<feature type="domain" description="Uracil-DNA glycosylase-like" evidence="4">
    <location>
        <begin position="11"/>
        <end position="169"/>
    </location>
</feature>
<dbReference type="SMART" id="SM00987">
    <property type="entry name" value="UreE_C"/>
    <property type="match status" value="1"/>
</dbReference>
<accession>A0A0F9NHP3</accession>